<organism evidence="1">
    <name type="scientific">marine metagenome</name>
    <dbReference type="NCBI Taxonomy" id="408172"/>
    <lineage>
        <taxon>unclassified sequences</taxon>
        <taxon>metagenomes</taxon>
        <taxon>ecological metagenomes</taxon>
    </lineage>
</organism>
<evidence type="ECO:0000313" key="1">
    <source>
        <dbReference type="EMBL" id="SVD80103.1"/>
    </source>
</evidence>
<name>A0A382YA01_9ZZZZ</name>
<protein>
    <submittedName>
        <fullName evidence="1">Uncharacterized protein</fullName>
    </submittedName>
</protein>
<accession>A0A382YA01</accession>
<dbReference type="AlphaFoldDB" id="A0A382YA01"/>
<gene>
    <name evidence="1" type="ORF">METZ01_LOCUS432957</name>
</gene>
<dbReference type="EMBL" id="UINC01174130">
    <property type="protein sequence ID" value="SVD80103.1"/>
    <property type="molecule type" value="Genomic_DNA"/>
</dbReference>
<sequence length="65" mass="7174">MTSTGHDYRQALEIAIALMLSARNNHQRVDLPLADRTLKLYPSPYRLHGGDVIGWEGSGTAPELV</sequence>
<proteinExistence type="predicted"/>
<reference evidence="1" key="1">
    <citation type="submission" date="2018-05" db="EMBL/GenBank/DDBJ databases">
        <authorList>
            <person name="Lanie J.A."/>
            <person name="Ng W.-L."/>
            <person name="Kazmierczak K.M."/>
            <person name="Andrzejewski T.M."/>
            <person name="Davidsen T.M."/>
            <person name="Wayne K.J."/>
            <person name="Tettelin H."/>
            <person name="Glass J.I."/>
            <person name="Rusch D."/>
            <person name="Podicherti R."/>
            <person name="Tsui H.-C.T."/>
            <person name="Winkler M.E."/>
        </authorList>
    </citation>
    <scope>NUCLEOTIDE SEQUENCE</scope>
</reference>